<dbReference type="GO" id="GO:0009409">
    <property type="term" value="P:response to cold"/>
    <property type="evidence" value="ECO:0007669"/>
    <property type="project" value="TreeGrafter"/>
</dbReference>
<dbReference type="GO" id="GO:0005886">
    <property type="term" value="C:plasma membrane"/>
    <property type="evidence" value="ECO:0007669"/>
    <property type="project" value="TreeGrafter"/>
</dbReference>
<dbReference type="AlphaFoldDB" id="A0AAN8Z8H4"/>
<accession>A0AAN8Z8H4</accession>
<dbReference type="GO" id="GO:0009408">
    <property type="term" value="P:response to heat"/>
    <property type="evidence" value="ECO:0007669"/>
    <property type="project" value="TreeGrafter"/>
</dbReference>
<dbReference type="GO" id="GO:0005509">
    <property type="term" value="F:calcium ion binding"/>
    <property type="evidence" value="ECO:0007669"/>
    <property type="project" value="InterPro"/>
</dbReference>
<protein>
    <submittedName>
        <fullName evidence="3">Annexin repeat</fullName>
    </submittedName>
</protein>
<keyword evidence="1" id="KW-0677">Repeat</keyword>
<keyword evidence="4" id="KW-1185">Reference proteome</keyword>
<gene>
    <name evidence="3" type="ORF">RJ641_005066</name>
</gene>
<dbReference type="GO" id="GO:0005737">
    <property type="term" value="C:cytoplasm"/>
    <property type="evidence" value="ECO:0007669"/>
    <property type="project" value="TreeGrafter"/>
</dbReference>
<comment type="caution">
    <text evidence="3">The sequence shown here is derived from an EMBL/GenBank/DDBJ whole genome shotgun (WGS) entry which is preliminary data.</text>
</comment>
<dbReference type="GO" id="GO:0009414">
    <property type="term" value="P:response to water deprivation"/>
    <property type="evidence" value="ECO:0007669"/>
    <property type="project" value="TreeGrafter"/>
</dbReference>
<dbReference type="Pfam" id="PF00191">
    <property type="entry name" value="Annexin"/>
    <property type="match status" value="1"/>
</dbReference>
<feature type="non-terminal residue" evidence="3">
    <location>
        <position position="1"/>
    </location>
</feature>
<dbReference type="SUPFAM" id="SSF47874">
    <property type="entry name" value="Annexin"/>
    <property type="match status" value="1"/>
</dbReference>
<dbReference type="EMBL" id="JBAMMX010000013">
    <property type="protein sequence ID" value="KAK6928861.1"/>
    <property type="molecule type" value="Genomic_DNA"/>
</dbReference>
<dbReference type="InterPro" id="IPR018502">
    <property type="entry name" value="Annexin_repeat"/>
</dbReference>
<evidence type="ECO:0000313" key="4">
    <source>
        <dbReference type="Proteomes" id="UP001370490"/>
    </source>
</evidence>
<evidence type="ECO:0000256" key="2">
    <source>
        <dbReference type="ARBA" id="ARBA00023216"/>
    </source>
</evidence>
<dbReference type="PANTHER" id="PTHR10502:SF196">
    <property type="entry name" value="ANNEXIN D4"/>
    <property type="match status" value="1"/>
</dbReference>
<keyword evidence="2" id="KW-0041">Annexin</keyword>
<evidence type="ECO:0000313" key="3">
    <source>
        <dbReference type="EMBL" id="KAK6928861.1"/>
    </source>
</evidence>
<dbReference type="PANTHER" id="PTHR10502">
    <property type="entry name" value="ANNEXIN"/>
    <property type="match status" value="1"/>
</dbReference>
<dbReference type="GO" id="GO:0005544">
    <property type="term" value="F:calcium-dependent phospholipid binding"/>
    <property type="evidence" value="ECO:0007669"/>
    <property type="project" value="InterPro"/>
</dbReference>
<organism evidence="3 4">
    <name type="scientific">Dillenia turbinata</name>
    <dbReference type="NCBI Taxonomy" id="194707"/>
    <lineage>
        <taxon>Eukaryota</taxon>
        <taxon>Viridiplantae</taxon>
        <taxon>Streptophyta</taxon>
        <taxon>Embryophyta</taxon>
        <taxon>Tracheophyta</taxon>
        <taxon>Spermatophyta</taxon>
        <taxon>Magnoliopsida</taxon>
        <taxon>eudicotyledons</taxon>
        <taxon>Gunneridae</taxon>
        <taxon>Pentapetalae</taxon>
        <taxon>Dilleniales</taxon>
        <taxon>Dilleniaceae</taxon>
        <taxon>Dillenia</taxon>
    </lineage>
</organism>
<dbReference type="Proteomes" id="UP001370490">
    <property type="component" value="Unassembled WGS sequence"/>
</dbReference>
<dbReference type="GO" id="GO:0001786">
    <property type="term" value="F:phosphatidylserine binding"/>
    <property type="evidence" value="ECO:0007669"/>
    <property type="project" value="TreeGrafter"/>
</dbReference>
<evidence type="ECO:0000256" key="1">
    <source>
        <dbReference type="ARBA" id="ARBA00022737"/>
    </source>
</evidence>
<dbReference type="GO" id="GO:0009651">
    <property type="term" value="P:response to salt stress"/>
    <property type="evidence" value="ECO:0007669"/>
    <property type="project" value="TreeGrafter"/>
</dbReference>
<dbReference type="Gene3D" id="1.10.220.10">
    <property type="entry name" value="Annexin"/>
    <property type="match status" value="2"/>
</dbReference>
<name>A0AAN8Z8H4_9MAGN</name>
<reference evidence="3 4" key="1">
    <citation type="submission" date="2023-12" db="EMBL/GenBank/DDBJ databases">
        <title>A high-quality genome assembly for Dillenia turbinata (Dilleniales).</title>
        <authorList>
            <person name="Chanderbali A."/>
        </authorList>
    </citation>
    <scope>NUCLEOTIDE SEQUENCE [LARGE SCALE GENOMIC DNA]</scope>
    <source>
        <strain evidence="3">LSX21</strain>
        <tissue evidence="3">Leaf</tissue>
    </source>
</reference>
<sequence>PQVSEDVAKTKAKVLHNTIKNGDSKKPSKDDDVMRILSTRSNLHLMEIDGKSIVEDDEVVRILSTRSKFHLKILFNYYKEIFGKSIVEDLDVDTCVEEMVECLYAPQTYFSRMLDVALRGDADEAAKRALIIKVNVTCVEVDINKIKEEYNNFFYLKLLNAKLKEISRISFSLWLGKCKVIE</sequence>
<proteinExistence type="predicted"/>
<dbReference type="InterPro" id="IPR037104">
    <property type="entry name" value="Annexin_sf"/>
</dbReference>